<organism evidence="2">
    <name type="scientific">Zea mays</name>
    <name type="common">Maize</name>
    <dbReference type="NCBI Taxonomy" id="4577"/>
    <lineage>
        <taxon>Eukaryota</taxon>
        <taxon>Viridiplantae</taxon>
        <taxon>Streptophyta</taxon>
        <taxon>Embryophyta</taxon>
        <taxon>Tracheophyta</taxon>
        <taxon>Spermatophyta</taxon>
        <taxon>Magnoliopsida</taxon>
        <taxon>Liliopsida</taxon>
        <taxon>Poales</taxon>
        <taxon>Poaceae</taxon>
        <taxon>PACMAD clade</taxon>
        <taxon>Panicoideae</taxon>
        <taxon>Andropogonodae</taxon>
        <taxon>Andropogoneae</taxon>
        <taxon>Tripsacinae</taxon>
        <taxon>Zea</taxon>
    </lineage>
</organism>
<dbReference type="Proteomes" id="UP000251960">
    <property type="component" value="Chromosome 6"/>
</dbReference>
<dbReference type="AlphaFoldDB" id="A0A3L6E940"/>
<dbReference type="PANTHER" id="PTHR33110:SF125">
    <property type="entry name" value="OS05G0570350 PROTEIN"/>
    <property type="match status" value="1"/>
</dbReference>
<sequence length="404" mass="45250">MAMAVPLRWANLDIDLVTEIMNRVPCAIDRAQMAAVCQAWLVAVGRAKLLTFQLPSLLLPHADVSGGVYCYLSGCREHNMLPLPLQGARYFGSYDGGWFFLAYCHSCAHRLLNIRTGDCREVPDVLEGHADHIVHSMVILAATLSSPPDHQHCIAAGIVTYQPDLNGPHRRHFVFWRAGDKVALDCDVLPAALVGPGWELEDVACYRDSFHFLTKDGHILVCGGVYDDNGEVIQVALLALTCFQIQEAECSDEQFVRARYLVVSRGELLMVVRLAAHRDAPTSSFKVFRMNIIEADDNGVADEDTKIRTWIELRALGGRMLFVGRGCSRSYEVREYPGFEGIFFLDDRSFYDAEMTFGGVNERRYPCNDIGRWSPPEGPLPSHVELYFPERVPSYNSPPAWLLP</sequence>
<accession>A0A3L6E940</accession>
<gene>
    <name evidence="2" type="ORF">Zm00014a_008621</name>
</gene>
<evidence type="ECO:0000313" key="2">
    <source>
        <dbReference type="EMBL" id="PWZ17320.1"/>
    </source>
</evidence>
<dbReference type="Pfam" id="PF03478">
    <property type="entry name" value="Beta-prop_KIB1-4"/>
    <property type="match status" value="1"/>
</dbReference>
<dbReference type="PANTHER" id="PTHR33110">
    <property type="entry name" value="F-BOX/KELCH-REPEAT PROTEIN-RELATED"/>
    <property type="match status" value="1"/>
</dbReference>
<feature type="domain" description="KIB1-4 beta-propeller" evidence="1">
    <location>
        <begin position="81"/>
        <end position="351"/>
    </location>
</feature>
<name>A0A3L6E940_MAIZE</name>
<protein>
    <recommendedName>
        <fullName evidence="1">KIB1-4 beta-propeller domain-containing protein</fullName>
    </recommendedName>
</protein>
<comment type="caution">
    <text evidence="2">The sequence shown here is derived from an EMBL/GenBank/DDBJ whole genome shotgun (WGS) entry which is preliminary data.</text>
</comment>
<dbReference type="ExpressionAtlas" id="A0A3L6E940">
    <property type="expression patterns" value="baseline"/>
</dbReference>
<reference evidence="2" key="1">
    <citation type="journal article" date="2018" name="Nat. Genet.">
        <title>Extensive intraspecific gene order and gene structural variations between Mo17 and other maize genomes.</title>
        <authorList>
            <person name="Sun S."/>
            <person name="Zhou Y."/>
            <person name="Chen J."/>
            <person name="Shi J."/>
            <person name="Zhao H."/>
            <person name="Zhao H."/>
            <person name="Song W."/>
            <person name="Zhang M."/>
            <person name="Cui Y."/>
            <person name="Dong X."/>
            <person name="Liu H."/>
            <person name="Ma X."/>
            <person name="Jiao Y."/>
            <person name="Wang B."/>
            <person name="Wei X."/>
            <person name="Stein J.C."/>
            <person name="Glaubitz J.C."/>
            <person name="Lu F."/>
            <person name="Yu G."/>
            <person name="Liang C."/>
            <person name="Fengler K."/>
            <person name="Li B."/>
            <person name="Rafalski A."/>
            <person name="Schnable P.S."/>
            <person name="Ware D.H."/>
            <person name="Buckler E.S."/>
            <person name="Lai J."/>
        </authorList>
    </citation>
    <scope>NUCLEOTIDE SEQUENCE [LARGE SCALE GENOMIC DNA]</scope>
    <source>
        <tissue evidence="2">Seedling</tissue>
    </source>
</reference>
<proteinExistence type="predicted"/>
<evidence type="ECO:0000259" key="1">
    <source>
        <dbReference type="Pfam" id="PF03478"/>
    </source>
</evidence>
<dbReference type="InterPro" id="IPR005174">
    <property type="entry name" value="KIB1-4_b-propeller"/>
</dbReference>
<dbReference type="EMBL" id="NCVQ01000007">
    <property type="protein sequence ID" value="PWZ17320.1"/>
    <property type="molecule type" value="Genomic_DNA"/>
</dbReference>